<keyword evidence="3" id="KW-1185">Reference proteome</keyword>
<keyword evidence="1" id="KW-1133">Transmembrane helix</keyword>
<dbReference type="PATRIC" id="fig|1179773.3.peg.3946"/>
<dbReference type="HOGENOM" id="CLU_204663_0_0_11"/>
<sequence>MAGRGLCHRGGGDGTREACVARKRGGGMALYVALAVALVLFVPPLRERAADLIAPLLDQLKSLNPLRG</sequence>
<name>K0K2Y4_SACES</name>
<dbReference type="EMBL" id="HE804045">
    <property type="protein sequence ID" value="CCH31234.1"/>
    <property type="molecule type" value="Genomic_DNA"/>
</dbReference>
<dbReference type="KEGG" id="sesp:BN6_39460"/>
<dbReference type="BioCyc" id="SESP1179773:BN6_RS42130-MONOMER"/>
<organism evidence="2 3">
    <name type="scientific">Saccharothrix espanaensis (strain ATCC 51144 / DSM 44229 / JCM 9112 / NBRC 15066 / NRRL 15764)</name>
    <dbReference type="NCBI Taxonomy" id="1179773"/>
    <lineage>
        <taxon>Bacteria</taxon>
        <taxon>Bacillati</taxon>
        <taxon>Actinomycetota</taxon>
        <taxon>Actinomycetes</taxon>
        <taxon>Pseudonocardiales</taxon>
        <taxon>Pseudonocardiaceae</taxon>
        <taxon>Saccharothrix</taxon>
    </lineage>
</organism>
<keyword evidence="1" id="KW-0812">Transmembrane</keyword>
<protein>
    <submittedName>
        <fullName evidence="2">Putative membrane protein</fullName>
    </submittedName>
</protein>
<evidence type="ECO:0000256" key="1">
    <source>
        <dbReference type="SAM" id="Phobius"/>
    </source>
</evidence>
<dbReference type="Proteomes" id="UP000006281">
    <property type="component" value="Chromosome"/>
</dbReference>
<accession>K0K2Y4</accession>
<evidence type="ECO:0000313" key="2">
    <source>
        <dbReference type="EMBL" id="CCH31234.1"/>
    </source>
</evidence>
<reference evidence="2 3" key="1">
    <citation type="journal article" date="2012" name="BMC Genomics">
        <title>Complete genome sequence of Saccharothrix espanaensis DSM 44229T and comparison to the other completely sequenced Pseudonocardiaceae.</title>
        <authorList>
            <person name="Strobel T."/>
            <person name="Al-Dilaimi A."/>
            <person name="Blom J."/>
            <person name="Gessner A."/>
            <person name="Kalinowski J."/>
            <person name="Luzhetska M."/>
            <person name="Puhler A."/>
            <person name="Szczepanowski R."/>
            <person name="Bechthold A."/>
            <person name="Ruckert C."/>
        </authorList>
    </citation>
    <scope>NUCLEOTIDE SEQUENCE [LARGE SCALE GENOMIC DNA]</scope>
    <source>
        <strain evidence="3">ATCC 51144 / DSM 44229 / JCM 9112 / NBRC 15066 / NRRL 15764</strain>
    </source>
</reference>
<evidence type="ECO:0000313" key="3">
    <source>
        <dbReference type="Proteomes" id="UP000006281"/>
    </source>
</evidence>
<proteinExistence type="predicted"/>
<feature type="transmembrane region" description="Helical" evidence="1">
    <location>
        <begin position="28"/>
        <end position="45"/>
    </location>
</feature>
<keyword evidence="1" id="KW-0472">Membrane</keyword>
<gene>
    <name evidence="2" type="ordered locus">BN6_39460</name>
</gene>
<dbReference type="AlphaFoldDB" id="K0K2Y4"/>